<dbReference type="RefSeq" id="WP_311585596.1">
    <property type="nucleotide sequence ID" value="NZ_JAVRFH010000116.1"/>
</dbReference>
<dbReference type="SUPFAM" id="SSF56059">
    <property type="entry name" value="Glutathione synthetase ATP-binding domain-like"/>
    <property type="match status" value="1"/>
</dbReference>
<proteinExistence type="predicted"/>
<gene>
    <name evidence="6" type="ORF">RM812_40040</name>
</gene>
<evidence type="ECO:0000256" key="4">
    <source>
        <dbReference type="PROSITE-ProRule" id="PRU00409"/>
    </source>
</evidence>
<dbReference type="Gene3D" id="3.30.470.20">
    <property type="entry name" value="ATP-grasp fold, B domain"/>
    <property type="match status" value="1"/>
</dbReference>
<organism evidence="6 7">
    <name type="scientific">Streptomyces lancefieldiae</name>
    <dbReference type="NCBI Taxonomy" id="3075520"/>
    <lineage>
        <taxon>Bacteria</taxon>
        <taxon>Bacillati</taxon>
        <taxon>Actinomycetota</taxon>
        <taxon>Actinomycetes</taxon>
        <taxon>Kitasatosporales</taxon>
        <taxon>Streptomycetaceae</taxon>
        <taxon>Streptomyces</taxon>
    </lineage>
</organism>
<dbReference type="Pfam" id="PF18603">
    <property type="entry name" value="LAL_C2"/>
    <property type="match status" value="1"/>
</dbReference>
<evidence type="ECO:0000313" key="7">
    <source>
        <dbReference type="Proteomes" id="UP001180724"/>
    </source>
</evidence>
<keyword evidence="3 4" id="KW-0067">ATP-binding</keyword>
<dbReference type="InterPro" id="IPR011761">
    <property type="entry name" value="ATP-grasp"/>
</dbReference>
<dbReference type="PANTHER" id="PTHR43585">
    <property type="entry name" value="FUMIPYRROLE BIOSYNTHESIS PROTEIN C"/>
    <property type="match status" value="1"/>
</dbReference>
<dbReference type="SMART" id="SM01209">
    <property type="entry name" value="GARS_A"/>
    <property type="match status" value="1"/>
</dbReference>
<feature type="domain" description="ATP-grasp" evidence="5">
    <location>
        <begin position="116"/>
        <end position="316"/>
    </location>
</feature>
<dbReference type="Proteomes" id="UP001180724">
    <property type="component" value="Unassembled WGS sequence"/>
</dbReference>
<keyword evidence="7" id="KW-1185">Reference proteome</keyword>
<reference evidence="6" key="1">
    <citation type="submission" date="2024-05" db="EMBL/GenBank/DDBJ databases">
        <title>30 novel species of actinomycetes from the DSMZ collection.</title>
        <authorList>
            <person name="Nouioui I."/>
        </authorList>
    </citation>
    <scope>NUCLEOTIDE SEQUENCE</scope>
    <source>
        <strain evidence="6">DSM 40712</strain>
    </source>
</reference>
<dbReference type="PANTHER" id="PTHR43585:SF2">
    <property type="entry name" value="ATP-GRASP ENZYME FSQD"/>
    <property type="match status" value="1"/>
</dbReference>
<dbReference type="Pfam" id="PF13535">
    <property type="entry name" value="ATP-grasp_4"/>
    <property type="match status" value="1"/>
</dbReference>
<accession>A0ABU3B4Q6</accession>
<protein>
    <submittedName>
        <fullName evidence="6">ATP-grasp domain-containing protein</fullName>
    </submittedName>
</protein>
<comment type="caution">
    <text evidence="6">The sequence shown here is derived from an EMBL/GenBank/DDBJ whole genome shotgun (WGS) entry which is preliminary data.</text>
</comment>
<evidence type="ECO:0000259" key="5">
    <source>
        <dbReference type="PROSITE" id="PS50975"/>
    </source>
</evidence>
<evidence type="ECO:0000313" key="6">
    <source>
        <dbReference type="EMBL" id="MDT0616288.1"/>
    </source>
</evidence>
<dbReference type="InterPro" id="IPR052032">
    <property type="entry name" value="ATP-dep_AA_Ligase"/>
</dbReference>
<dbReference type="InterPro" id="IPR041472">
    <property type="entry name" value="BL00235/CARNS1_N"/>
</dbReference>
<evidence type="ECO:0000256" key="3">
    <source>
        <dbReference type="ARBA" id="ARBA00022840"/>
    </source>
</evidence>
<name>A0ABU3B4Q6_9ACTN</name>
<dbReference type="EMBL" id="JAVRFH010000116">
    <property type="protein sequence ID" value="MDT0616288.1"/>
    <property type="molecule type" value="Genomic_DNA"/>
</dbReference>
<dbReference type="Gene3D" id="3.40.50.20">
    <property type="match status" value="1"/>
</dbReference>
<keyword evidence="1" id="KW-0436">Ligase</keyword>
<evidence type="ECO:0000256" key="1">
    <source>
        <dbReference type="ARBA" id="ARBA00022598"/>
    </source>
</evidence>
<keyword evidence="2 4" id="KW-0547">Nucleotide-binding</keyword>
<dbReference type="PROSITE" id="PS50975">
    <property type="entry name" value="ATP_GRASP"/>
    <property type="match status" value="1"/>
</dbReference>
<dbReference type="InterPro" id="IPR040570">
    <property type="entry name" value="LAL_C2"/>
</dbReference>
<sequence length="422" mass="43637">MPAPFLLLLGAGGHDGAPYRESVLARIAAAHSVVLVDAAVPDWAARYLAGHIEADLTDAHDVAAAVKTFTADRDVCGVMTYMEHHVVTSAALAQQLGLPGSSPQAMAACRDKGVTRRLLDRHQVPSARALEADDAVQAVAHADTIGYPVVVKPRAMAGSAGVVRADTASEVRAAYERASHETVLGLDQYGPAGVLVEEWLDGPEISVETAVLGSGEARILAVTRKLPAPAGTTQEYGHVVAASDPLLTDAALARVIQGAVDALGLTCAVLCVEVMLTASGPRIVEVNGRLGGDLLPLLVQHALGIDLAQVAAALATGVPPQLEPTAGGAAAIRFAYPETSGVLERIAFPPGLHALPFVERAVISQEAGTRVSAPPHATLSDRLAHWVVTGESEATCRELLDEVASHLDISIATPAHAASCTR</sequence>
<dbReference type="Pfam" id="PF18130">
    <property type="entry name" value="ATPgrasp_N"/>
    <property type="match status" value="1"/>
</dbReference>
<evidence type="ECO:0000256" key="2">
    <source>
        <dbReference type="ARBA" id="ARBA00022741"/>
    </source>
</evidence>